<accession>A0A101NFA1</accession>
<organism evidence="1 2">
    <name type="scientific">Streptomyces cellostaticus</name>
    <dbReference type="NCBI Taxonomy" id="67285"/>
    <lineage>
        <taxon>Bacteria</taxon>
        <taxon>Bacillati</taxon>
        <taxon>Actinomycetota</taxon>
        <taxon>Actinomycetes</taxon>
        <taxon>Kitasatosporales</taxon>
        <taxon>Streptomycetaceae</taxon>
        <taxon>Streptomyces</taxon>
    </lineage>
</organism>
<protein>
    <submittedName>
        <fullName evidence="1">Uncharacterized protein</fullName>
    </submittedName>
</protein>
<evidence type="ECO:0000313" key="2">
    <source>
        <dbReference type="Proteomes" id="UP000054241"/>
    </source>
</evidence>
<sequence>MNDRISTPWIPAWIPHSGHALRHAGIHFDAVRIKGAAGSRVASELMVRTAFEAGAIVQEATGERYMYFLLPPETVRAYEWPPGVRALTRGRRTVSYVGVPALTGATWPLGWRSVPTAERFFVVGKLLEEVAGRLLVAGAVK</sequence>
<name>A0A101NFA1_9ACTN</name>
<reference evidence="1 2" key="1">
    <citation type="submission" date="2015-10" db="EMBL/GenBank/DDBJ databases">
        <title>Draft genome sequence of Streptomyces cellostaticus DSM 40189, type strain for the species Streptomyces cellostaticus.</title>
        <authorList>
            <person name="Ruckert C."/>
            <person name="Winkler A."/>
            <person name="Kalinowski J."/>
            <person name="Kampfer P."/>
            <person name="Glaeser S."/>
        </authorList>
    </citation>
    <scope>NUCLEOTIDE SEQUENCE [LARGE SCALE GENOMIC DNA]</scope>
    <source>
        <strain evidence="1 2">DSM 40189</strain>
    </source>
</reference>
<dbReference type="AlphaFoldDB" id="A0A101NFA1"/>
<dbReference type="Proteomes" id="UP000054241">
    <property type="component" value="Unassembled WGS sequence"/>
</dbReference>
<dbReference type="EMBL" id="LMWL01000067">
    <property type="protein sequence ID" value="KUM91964.1"/>
    <property type="molecule type" value="Genomic_DNA"/>
</dbReference>
<gene>
    <name evidence="1" type="ORF">AQI88_34845</name>
</gene>
<comment type="caution">
    <text evidence="1">The sequence shown here is derived from an EMBL/GenBank/DDBJ whole genome shotgun (WGS) entry which is preliminary data.</text>
</comment>
<evidence type="ECO:0000313" key="1">
    <source>
        <dbReference type="EMBL" id="KUM91964.1"/>
    </source>
</evidence>
<keyword evidence="2" id="KW-1185">Reference proteome</keyword>
<dbReference type="RefSeq" id="WP_067007314.1">
    <property type="nucleotide sequence ID" value="NZ_BNDU01000006.1"/>
</dbReference>
<proteinExistence type="predicted"/>
<dbReference type="OrthoDB" id="4279612at2"/>